<dbReference type="InParanoid" id="A0A674KB99"/>
<evidence type="ECO:0000313" key="1">
    <source>
        <dbReference type="Ensembl" id="ENSTMTP00000029712.1"/>
    </source>
</evidence>
<reference evidence="1" key="2">
    <citation type="submission" date="2025-09" db="UniProtKB">
        <authorList>
            <consortium name="Ensembl"/>
        </authorList>
    </citation>
    <scope>IDENTIFICATION</scope>
</reference>
<dbReference type="Ensembl" id="ENSTMTT00000030798.1">
    <property type="protein sequence ID" value="ENSTMTP00000029712.1"/>
    <property type="gene ID" value="ENSTMTG00000021490.1"/>
</dbReference>
<proteinExistence type="predicted"/>
<organism evidence="1 2">
    <name type="scientific">Terrapene triunguis</name>
    <name type="common">Three-toed box turtle</name>
    <dbReference type="NCBI Taxonomy" id="2587831"/>
    <lineage>
        <taxon>Eukaryota</taxon>
        <taxon>Metazoa</taxon>
        <taxon>Chordata</taxon>
        <taxon>Craniata</taxon>
        <taxon>Vertebrata</taxon>
        <taxon>Euteleostomi</taxon>
        <taxon>Archelosauria</taxon>
        <taxon>Testudinata</taxon>
        <taxon>Testudines</taxon>
        <taxon>Cryptodira</taxon>
        <taxon>Durocryptodira</taxon>
        <taxon>Testudinoidea</taxon>
        <taxon>Emydidae</taxon>
        <taxon>Terrapene</taxon>
    </lineage>
</organism>
<accession>A0A674KB99</accession>
<sequence length="123" mass="14068">CYTHYASSNFPSFSICITISFPFQSNCPFSHKKNGRKPPQGLSCRFQWLCVRPGYSVWRLHPTTPMWLRSLAIVVLKDFRGAMWKKLCNLKLYCLFCVWPQNVNPSSLASGLPTHSPSCSHLL</sequence>
<protein>
    <submittedName>
        <fullName evidence="1">Uncharacterized protein</fullName>
    </submittedName>
</protein>
<name>A0A674KB99_9SAUR</name>
<dbReference type="Proteomes" id="UP000472274">
    <property type="component" value="Unplaced"/>
</dbReference>
<keyword evidence="2" id="KW-1185">Reference proteome</keyword>
<reference evidence="1" key="1">
    <citation type="submission" date="2025-08" db="UniProtKB">
        <authorList>
            <consortium name="Ensembl"/>
        </authorList>
    </citation>
    <scope>IDENTIFICATION</scope>
</reference>
<dbReference type="AlphaFoldDB" id="A0A674KB99"/>
<evidence type="ECO:0000313" key="2">
    <source>
        <dbReference type="Proteomes" id="UP000472274"/>
    </source>
</evidence>